<dbReference type="EMBL" id="CAKJTI010000006">
    <property type="protein sequence ID" value="CAG9612472.1"/>
    <property type="molecule type" value="Genomic_DNA"/>
</dbReference>
<feature type="domain" description="Thioester" evidence="1">
    <location>
        <begin position="66"/>
        <end position="155"/>
    </location>
</feature>
<sequence>MILKQPYKLWIALVSVLFIITNLVFPLEKAFAEVMDHTKYQMDWSYSKSLKKPIRTELIKTADGKIAFCLNVHLKSPSGQDLPEIGKADIGVYRVLLNGYPQKSPQELGVSTWEEAHYATQLAVWNALKQIDINDLDHRNKNVGKAMKEIVANAESSQEVQEITMNVTPTEKQTATLKDDFFETNLYTVETNATKGTYQVQATNAPEGVKFVNENGEAKTQFNVGEKFRVLIPKATKTGEFSFKVVANLSKLQAIKYKGTPAIQDATVLLERGEEKTSPDLLVNWEAPAPSKKKR</sequence>
<accession>A0ABN7ZU31</accession>
<dbReference type="InterPro" id="IPR013552">
    <property type="entry name" value="Thioester_dom"/>
</dbReference>
<reference evidence="2 3" key="1">
    <citation type="submission" date="2021-10" db="EMBL/GenBank/DDBJ databases">
        <authorList>
            <person name="Criscuolo A."/>
        </authorList>
    </citation>
    <scope>NUCLEOTIDE SEQUENCE [LARGE SCALE GENOMIC DNA]</scope>
    <source>
        <strain evidence="3">CIP 111899</strain>
    </source>
</reference>
<dbReference type="InterPro" id="IPR023849">
    <property type="entry name" value="TQXA_dom"/>
</dbReference>
<dbReference type="NCBIfam" id="TIGR03934">
    <property type="entry name" value="TQXA_dom"/>
    <property type="match status" value="1"/>
</dbReference>
<comment type="caution">
    <text evidence="2">The sequence shown here is derived from an EMBL/GenBank/DDBJ whole genome shotgun (WGS) entry which is preliminary data.</text>
</comment>
<evidence type="ECO:0000259" key="1">
    <source>
        <dbReference type="Pfam" id="PF08341"/>
    </source>
</evidence>
<evidence type="ECO:0000313" key="2">
    <source>
        <dbReference type="EMBL" id="CAG9612472.1"/>
    </source>
</evidence>
<organism evidence="2 3">
    <name type="scientific">Bacillus rhizoplanae</name>
    <dbReference type="NCBI Taxonomy" id="2880966"/>
    <lineage>
        <taxon>Bacteria</taxon>
        <taxon>Bacillati</taxon>
        <taxon>Bacillota</taxon>
        <taxon>Bacilli</taxon>
        <taxon>Bacillales</taxon>
        <taxon>Bacillaceae</taxon>
        <taxon>Bacillus</taxon>
    </lineage>
</organism>
<dbReference type="RefSeq" id="WP_230574651.1">
    <property type="nucleotide sequence ID" value="NZ_CAKJTI010000006.1"/>
</dbReference>
<dbReference type="Gene3D" id="1.10.150.480">
    <property type="match status" value="1"/>
</dbReference>
<keyword evidence="3" id="KW-1185">Reference proteome</keyword>
<dbReference type="Proteomes" id="UP000789423">
    <property type="component" value="Unassembled WGS sequence"/>
</dbReference>
<proteinExistence type="predicted"/>
<name>A0ABN7ZU31_9BACI</name>
<gene>
    <name evidence="2" type="ORF">BACCIP111899_01649</name>
</gene>
<protein>
    <recommendedName>
        <fullName evidence="1">Thioester domain-containing protein</fullName>
    </recommendedName>
</protein>
<evidence type="ECO:0000313" key="3">
    <source>
        <dbReference type="Proteomes" id="UP000789423"/>
    </source>
</evidence>
<dbReference type="Pfam" id="PF08341">
    <property type="entry name" value="TED"/>
    <property type="match status" value="1"/>
</dbReference>